<dbReference type="RefSeq" id="WP_322544171.1">
    <property type="nucleotide sequence ID" value="NZ_JAOBTT010000002.1"/>
</dbReference>
<proteinExistence type="predicted"/>
<evidence type="ECO:0000313" key="1">
    <source>
        <dbReference type="EMBL" id="MDZ7280282.1"/>
    </source>
</evidence>
<evidence type="ECO:0000313" key="2">
    <source>
        <dbReference type="Proteomes" id="UP001288620"/>
    </source>
</evidence>
<comment type="caution">
    <text evidence="1">The sequence shown here is derived from an EMBL/GenBank/DDBJ whole genome shotgun (WGS) entry which is preliminary data.</text>
</comment>
<protein>
    <submittedName>
        <fullName evidence="1">Uncharacterized protein</fullName>
    </submittedName>
</protein>
<reference evidence="2" key="1">
    <citation type="submission" date="2023-07" db="EMBL/GenBank/DDBJ databases">
        <title>Structural and functional analysis of rice phyllospheric bacteria for their antimicrobial properties and defense elicitation against blast disease.</title>
        <authorList>
            <person name="Sahu K.P."/>
            <person name="Asharani P."/>
            <person name="Kumar M."/>
            <person name="Reddy B."/>
            <person name="Kumar A."/>
        </authorList>
    </citation>
    <scope>NUCLEOTIDE SEQUENCE [LARGE SCALE GENOMIC DNA]</scope>
    <source>
        <strain evidence="2">OsEp_Plm_30P10</strain>
    </source>
</reference>
<sequence length="122" mass="13620">MKGVHHLTQTLIARFRQSHNLLFAAHQLADDDPDLGLMLRSLADISVEIETEAHFLSGIAREHNALGYLDPLINAQHSLWQCIWNVSHCNEALSCHEDLLCLRSDMGALELLAPALTKRLSS</sequence>
<organism evidence="1 2">
    <name type="scientific">Pantoea eucrina</name>
    <dbReference type="NCBI Taxonomy" id="472693"/>
    <lineage>
        <taxon>Bacteria</taxon>
        <taxon>Pseudomonadati</taxon>
        <taxon>Pseudomonadota</taxon>
        <taxon>Gammaproteobacteria</taxon>
        <taxon>Enterobacterales</taxon>
        <taxon>Erwiniaceae</taxon>
        <taxon>Pantoea</taxon>
    </lineage>
</organism>
<gene>
    <name evidence="1" type="ORF">N4G40_18670</name>
</gene>
<dbReference type="Proteomes" id="UP001288620">
    <property type="component" value="Unassembled WGS sequence"/>
</dbReference>
<accession>A0ABU5LK30</accession>
<keyword evidence="2" id="KW-1185">Reference proteome</keyword>
<dbReference type="EMBL" id="JAOBTT010000002">
    <property type="protein sequence ID" value="MDZ7280282.1"/>
    <property type="molecule type" value="Genomic_DNA"/>
</dbReference>
<name>A0ABU5LK30_9GAMM</name>